<dbReference type="PROSITE" id="PS01124">
    <property type="entry name" value="HTH_ARAC_FAMILY_2"/>
    <property type="match status" value="1"/>
</dbReference>
<dbReference type="Gene3D" id="1.10.10.60">
    <property type="entry name" value="Homeodomain-like"/>
    <property type="match status" value="1"/>
</dbReference>
<dbReference type="AlphaFoldDB" id="A0A398C3P2"/>
<evidence type="ECO:0000313" key="5">
    <source>
        <dbReference type="EMBL" id="RID97655.1"/>
    </source>
</evidence>
<dbReference type="SUPFAM" id="SSF46689">
    <property type="entry name" value="Homeodomain-like"/>
    <property type="match status" value="1"/>
</dbReference>
<dbReference type="Proteomes" id="UP000266302">
    <property type="component" value="Unassembled WGS sequence"/>
</dbReference>
<dbReference type="InterPro" id="IPR018060">
    <property type="entry name" value="HTH_AraC"/>
</dbReference>
<dbReference type="EMBL" id="QXJC01000005">
    <property type="protein sequence ID" value="RID97655.1"/>
    <property type="molecule type" value="Genomic_DNA"/>
</dbReference>
<dbReference type="OrthoDB" id="6506763at2"/>
<name>A0A398C3P2_9BURK</name>
<keyword evidence="3" id="KW-0804">Transcription</keyword>
<dbReference type="Pfam" id="PF12833">
    <property type="entry name" value="HTH_18"/>
    <property type="match status" value="1"/>
</dbReference>
<accession>A0A398C3P2</accession>
<dbReference type="Pfam" id="PF12625">
    <property type="entry name" value="Arabinose_bd"/>
    <property type="match status" value="1"/>
</dbReference>
<dbReference type="InterPro" id="IPR032687">
    <property type="entry name" value="AraC-type_N"/>
</dbReference>
<dbReference type="SMART" id="SM00342">
    <property type="entry name" value="HTH_ARAC"/>
    <property type="match status" value="1"/>
</dbReference>
<evidence type="ECO:0000313" key="6">
    <source>
        <dbReference type="Proteomes" id="UP000266302"/>
    </source>
</evidence>
<keyword evidence="2" id="KW-0238">DNA-binding</keyword>
<dbReference type="GO" id="GO:0005829">
    <property type="term" value="C:cytosol"/>
    <property type="evidence" value="ECO:0007669"/>
    <property type="project" value="TreeGrafter"/>
</dbReference>
<protein>
    <submittedName>
        <fullName evidence="5">AraC family transcriptional regulator</fullName>
    </submittedName>
</protein>
<evidence type="ECO:0000259" key="4">
    <source>
        <dbReference type="PROSITE" id="PS01124"/>
    </source>
</evidence>
<evidence type="ECO:0000256" key="3">
    <source>
        <dbReference type="ARBA" id="ARBA00023163"/>
    </source>
</evidence>
<dbReference type="GO" id="GO:0003700">
    <property type="term" value="F:DNA-binding transcription factor activity"/>
    <property type="evidence" value="ECO:0007669"/>
    <property type="project" value="InterPro"/>
</dbReference>
<dbReference type="PANTHER" id="PTHR47894">
    <property type="entry name" value="HTH-TYPE TRANSCRIPTIONAL REGULATOR GADX"/>
    <property type="match status" value="1"/>
</dbReference>
<comment type="caution">
    <text evidence="5">The sequence shown here is derived from an EMBL/GenBank/DDBJ whole genome shotgun (WGS) entry which is preliminary data.</text>
</comment>
<evidence type="ECO:0000256" key="2">
    <source>
        <dbReference type="ARBA" id="ARBA00023125"/>
    </source>
</evidence>
<evidence type="ECO:0000256" key="1">
    <source>
        <dbReference type="ARBA" id="ARBA00023015"/>
    </source>
</evidence>
<dbReference type="PANTHER" id="PTHR47894:SF1">
    <property type="entry name" value="HTH-TYPE TRANSCRIPTIONAL REGULATOR VQSM"/>
    <property type="match status" value="1"/>
</dbReference>
<organism evidence="5 6">
    <name type="scientific">Simplicispira hankyongi</name>
    <dbReference type="NCBI Taxonomy" id="2315688"/>
    <lineage>
        <taxon>Bacteria</taxon>
        <taxon>Pseudomonadati</taxon>
        <taxon>Pseudomonadota</taxon>
        <taxon>Betaproteobacteria</taxon>
        <taxon>Burkholderiales</taxon>
        <taxon>Comamonadaceae</taxon>
        <taxon>Simplicispira</taxon>
    </lineage>
</organism>
<reference evidence="5 6" key="1">
    <citation type="submission" date="2018-09" db="EMBL/GenBank/DDBJ databases">
        <title>Draft genome of Simplicispira sp. NY-02.</title>
        <authorList>
            <person name="Im W.T."/>
        </authorList>
    </citation>
    <scope>NUCLEOTIDE SEQUENCE [LARGE SCALE GENOMIC DNA]</scope>
    <source>
        <strain evidence="5 6">NY-02</strain>
    </source>
</reference>
<dbReference type="RefSeq" id="WP_119109760.1">
    <property type="nucleotide sequence ID" value="NZ_QXJC01000005.1"/>
</dbReference>
<keyword evidence="6" id="KW-1185">Reference proteome</keyword>
<sequence length="336" mass="36776">MLSPPSSIPIVFVHSMLAGLAAAKQPTQEWLAAAGIAPALLDHPSARVTADQYARLLQVLMERSGDEALGFLSRPLRPGTLALLARSTLGAGTLGVALRRLVRAFGLVQDDLCMDLLHEGSLSAVALRPANPTAAYPVFLHELMLRVFWRLLAWLAGGRLPVHRFDFAFPRPPHASSYAQLFPGNVVFDQPCCAFWFDSRRLQTPVRRDEAALRSFLAEAQTQIIIPRRGEGSLPARVRAHLLREQPHWSSLASCAAALNMAVSTLQRRLAEEHTSFRAVKDSLRRDMAIARLNSSQVPLAVLAGELGFSDSAAFQRAFKGWTGVPPGSYRHPEQG</sequence>
<feature type="domain" description="HTH araC/xylS-type" evidence="4">
    <location>
        <begin position="232"/>
        <end position="333"/>
    </location>
</feature>
<dbReference type="InterPro" id="IPR009057">
    <property type="entry name" value="Homeodomain-like_sf"/>
</dbReference>
<gene>
    <name evidence="5" type="ORF">D3F03_12540</name>
</gene>
<proteinExistence type="predicted"/>
<keyword evidence="1" id="KW-0805">Transcription regulation</keyword>
<dbReference type="GO" id="GO:0000976">
    <property type="term" value="F:transcription cis-regulatory region binding"/>
    <property type="evidence" value="ECO:0007669"/>
    <property type="project" value="TreeGrafter"/>
</dbReference>